<gene>
    <name evidence="4" type="ORF">HQ394_07055</name>
</gene>
<dbReference type="PANTHER" id="PTHR11552:SF213">
    <property type="entry name" value="DEHYDROGENASE, PUTATIVE-RELATED"/>
    <property type="match status" value="1"/>
</dbReference>
<evidence type="ECO:0000256" key="2">
    <source>
        <dbReference type="PIRSR" id="PIRSR000137-2"/>
    </source>
</evidence>
<organism evidence="4 5">
    <name type="scientific">Defluviicoccus vanus</name>
    <dbReference type="NCBI Taxonomy" id="111831"/>
    <lineage>
        <taxon>Bacteria</taxon>
        <taxon>Pseudomonadati</taxon>
        <taxon>Pseudomonadota</taxon>
        <taxon>Alphaproteobacteria</taxon>
        <taxon>Rhodospirillales</taxon>
        <taxon>Rhodospirillaceae</taxon>
        <taxon>Defluviicoccus</taxon>
    </lineage>
</organism>
<proteinExistence type="inferred from homology"/>
<dbReference type="PROSITE" id="PS00624">
    <property type="entry name" value="GMC_OXRED_2"/>
    <property type="match status" value="1"/>
</dbReference>
<dbReference type="RefSeq" id="WP_190262660.1">
    <property type="nucleotide sequence ID" value="NZ_CP053923.1"/>
</dbReference>
<dbReference type="Gene3D" id="3.50.50.60">
    <property type="entry name" value="FAD/NAD(P)-binding domain"/>
    <property type="match status" value="1"/>
</dbReference>
<keyword evidence="2" id="KW-0285">Flavoprotein</keyword>
<protein>
    <submittedName>
        <fullName evidence="4">GMC family oxidoreductase</fullName>
    </submittedName>
</protein>
<dbReference type="AlphaFoldDB" id="A0A7H1N0B2"/>
<dbReference type="PANTHER" id="PTHR11552">
    <property type="entry name" value="GLUCOSE-METHANOL-CHOLINE GMC OXIDOREDUCTASE"/>
    <property type="match status" value="1"/>
</dbReference>
<evidence type="ECO:0000256" key="1">
    <source>
        <dbReference type="ARBA" id="ARBA00010790"/>
    </source>
</evidence>
<reference evidence="4 5" key="1">
    <citation type="submission" date="2020-05" db="EMBL/GenBank/DDBJ databases">
        <title>Complete closed genome sequence of Defluviicoccus vanus.</title>
        <authorList>
            <person name="Bessarab I."/>
            <person name="Arumugam K."/>
            <person name="Maszenan A.M."/>
            <person name="Seviour R.J."/>
            <person name="Williams R.B."/>
        </authorList>
    </citation>
    <scope>NUCLEOTIDE SEQUENCE [LARGE SCALE GENOMIC DNA]</scope>
    <source>
        <strain evidence="4 5">Ben 114</strain>
    </source>
</reference>
<dbReference type="SUPFAM" id="SSF51905">
    <property type="entry name" value="FAD/NAD(P)-binding domain"/>
    <property type="match status" value="1"/>
</dbReference>
<evidence type="ECO:0000313" key="4">
    <source>
        <dbReference type="EMBL" id="QNT69148.1"/>
    </source>
</evidence>
<dbReference type="PIRSF" id="PIRSF000137">
    <property type="entry name" value="Alcohol_oxidase"/>
    <property type="match status" value="1"/>
</dbReference>
<dbReference type="InterPro" id="IPR000172">
    <property type="entry name" value="GMC_OxRdtase_N"/>
</dbReference>
<dbReference type="GO" id="GO:0016614">
    <property type="term" value="F:oxidoreductase activity, acting on CH-OH group of donors"/>
    <property type="evidence" value="ECO:0007669"/>
    <property type="project" value="InterPro"/>
</dbReference>
<dbReference type="InterPro" id="IPR012132">
    <property type="entry name" value="GMC_OxRdtase"/>
</dbReference>
<comment type="cofactor">
    <cofactor evidence="2">
        <name>FAD</name>
        <dbReference type="ChEBI" id="CHEBI:57692"/>
    </cofactor>
</comment>
<feature type="binding site" evidence="2">
    <location>
        <position position="297"/>
    </location>
    <ligand>
        <name>FAD</name>
        <dbReference type="ChEBI" id="CHEBI:57692"/>
    </ligand>
</feature>
<dbReference type="EMBL" id="CP053923">
    <property type="protein sequence ID" value="QNT69148.1"/>
    <property type="molecule type" value="Genomic_DNA"/>
</dbReference>
<keyword evidence="5" id="KW-1185">Reference proteome</keyword>
<dbReference type="KEGG" id="dvn:HQ394_07055"/>
<dbReference type="Proteomes" id="UP000516369">
    <property type="component" value="Chromosome"/>
</dbReference>
<evidence type="ECO:0000313" key="5">
    <source>
        <dbReference type="Proteomes" id="UP000516369"/>
    </source>
</evidence>
<evidence type="ECO:0000259" key="3">
    <source>
        <dbReference type="PROSITE" id="PS00624"/>
    </source>
</evidence>
<dbReference type="Pfam" id="PF05199">
    <property type="entry name" value="GMC_oxred_C"/>
    <property type="match status" value="1"/>
</dbReference>
<dbReference type="InterPro" id="IPR007867">
    <property type="entry name" value="GMC_OxRtase_C"/>
</dbReference>
<dbReference type="SUPFAM" id="SSF54373">
    <property type="entry name" value="FAD-linked reductases, C-terminal domain"/>
    <property type="match status" value="1"/>
</dbReference>
<dbReference type="Gene3D" id="3.30.560.10">
    <property type="entry name" value="Glucose Oxidase, domain 3"/>
    <property type="match status" value="1"/>
</dbReference>
<dbReference type="InterPro" id="IPR036188">
    <property type="entry name" value="FAD/NAD-bd_sf"/>
</dbReference>
<accession>A0A7H1N0B2</accession>
<name>A0A7H1N0B2_9PROT</name>
<keyword evidence="2" id="KW-0274">FAD</keyword>
<feature type="domain" description="Glucose-methanol-choline oxidoreductase N-terminal" evidence="3">
    <location>
        <begin position="348"/>
        <end position="362"/>
    </location>
</feature>
<sequence length="641" mass="72271">MPTSNTSEPPASDAESFEYIVVGAGAGGAVIAARLAEAGKRVLVLEAGDDPLAPQHAPPPSPRSLDADYQVPAFHPFATEHPGLRWDFWVRHYASDGEQQRDWKYRREHEGEDVDGVLYPRASGLGGCAGHNAMIIVRPNNADWNHIWQVTGDPSWKASNMAKYFRRLERCRYRFFLYRWLDRLFGWNPSGHGWSGWLTTERSLPLRTVFDWRLRWAVRSSILAAAGLLPDAVGRWGWFDKVRGDPNDERLVDPESWGLRVPPMSTARHGRTGPREFLLDAQRRFPANLTIRRNALVTRIDIDQSTRTATGVVYREGVRLYQASARPHGRPGPERRVEACCEVILAGGAFNTPQLLMLSGVGEPTHLQEHRIERIHALAGVGRNLQDRYEIGVVSRMRTRWPALRGATYTTADGQYRSWRRWRSGNYTSNGFLFSVLFPGKCIPVLADVFCSSLLADFRGYYPGYSEEIKKTDYLSWLILKAYTHNDSGTVRLRSSDPLQRPEIQFNYFEDGGETTEHDLAALVNGITFVREVADALGELVEEEVAPGRHLFTDEQLRQYIRDTAWGHHACGTCAMKPEAAGGVVDSRFRVHGIDRLRVVDASIFPRIPGYFIVTSVYMIAEKAADVILHHPDAGRPLDAR</sequence>
<dbReference type="GO" id="GO:0050660">
    <property type="term" value="F:flavin adenine dinucleotide binding"/>
    <property type="evidence" value="ECO:0007669"/>
    <property type="project" value="InterPro"/>
</dbReference>
<dbReference type="Pfam" id="PF00732">
    <property type="entry name" value="GMC_oxred_N"/>
    <property type="match status" value="1"/>
</dbReference>
<comment type="similarity">
    <text evidence="1">Belongs to the GMC oxidoreductase family.</text>
</comment>